<dbReference type="EMBL" id="MRZV01001213">
    <property type="protein sequence ID" value="PIK39678.1"/>
    <property type="molecule type" value="Genomic_DNA"/>
</dbReference>
<dbReference type="Gene3D" id="2.60.40.10">
    <property type="entry name" value="Immunoglobulins"/>
    <property type="match status" value="2"/>
</dbReference>
<evidence type="ECO:0000259" key="2">
    <source>
        <dbReference type="PROSITE" id="PS50853"/>
    </source>
</evidence>
<protein>
    <submittedName>
        <fullName evidence="3">Putative receptor-type tyrosine-protein phosphatase F</fullName>
    </submittedName>
</protein>
<dbReference type="PANTHER" id="PTHR26391">
    <property type="entry name" value="INACTIVE TYROSINE-PROTEIN KINASE 7"/>
    <property type="match status" value="1"/>
</dbReference>
<organism evidence="3 4">
    <name type="scientific">Stichopus japonicus</name>
    <name type="common">Sea cucumber</name>
    <dbReference type="NCBI Taxonomy" id="307972"/>
    <lineage>
        <taxon>Eukaryota</taxon>
        <taxon>Metazoa</taxon>
        <taxon>Echinodermata</taxon>
        <taxon>Eleutherozoa</taxon>
        <taxon>Echinozoa</taxon>
        <taxon>Holothuroidea</taxon>
        <taxon>Aspidochirotacea</taxon>
        <taxon>Aspidochirotida</taxon>
        <taxon>Stichopodidae</taxon>
        <taxon>Apostichopus</taxon>
    </lineage>
</organism>
<sequence length="245" mass="27864">MRGLMFILSDLVVGRLSADTTNFHPLHIILTWASSPSVYCEALYYEVAYSLLQQDGCRTIPPREQEITVAGNSTGTQFKIKHLHLFSTYKFFVRAVTETGEGNYSEMRYETPEGEPPSPTNVTLQKRSFDFLRFSWIPIPCGSRNTVVRRYQGELYSSSNVLIHRARILDNKISSKIIGLQSCTTYWFRVGAVGSERFGDYSPLVQGTTLEGGKYILNIQFYQCIFDRGMGPVEEDYKGSVRCEQ</sequence>
<name>A0A2G8JVA6_STIJA</name>
<evidence type="ECO:0000313" key="3">
    <source>
        <dbReference type="EMBL" id="PIK39678.1"/>
    </source>
</evidence>
<feature type="domain" description="Fibronectin type-III" evidence="2">
    <location>
        <begin position="12"/>
        <end position="117"/>
    </location>
</feature>
<feature type="chain" id="PRO_5013842769" evidence="1">
    <location>
        <begin position="19"/>
        <end position="245"/>
    </location>
</feature>
<dbReference type="InterPro" id="IPR013783">
    <property type="entry name" value="Ig-like_fold"/>
</dbReference>
<keyword evidence="3" id="KW-0675">Receptor</keyword>
<dbReference type="SUPFAM" id="SSF49265">
    <property type="entry name" value="Fibronectin type III"/>
    <property type="match status" value="1"/>
</dbReference>
<dbReference type="PANTHER" id="PTHR26391:SF18">
    <property type="entry name" value="PROTEIN KINASE RECEPTOR TIE-1, PUTATIVE-RELATED"/>
    <property type="match status" value="1"/>
</dbReference>
<feature type="domain" description="Fibronectin type-III" evidence="2">
    <location>
        <begin position="118"/>
        <end position="212"/>
    </location>
</feature>
<proteinExistence type="predicted"/>
<dbReference type="InterPro" id="IPR003961">
    <property type="entry name" value="FN3_dom"/>
</dbReference>
<accession>A0A2G8JVA6</accession>
<dbReference type="CDD" id="cd00063">
    <property type="entry name" value="FN3"/>
    <property type="match status" value="2"/>
</dbReference>
<feature type="signal peptide" evidence="1">
    <location>
        <begin position="1"/>
        <end position="18"/>
    </location>
</feature>
<reference evidence="3 4" key="1">
    <citation type="journal article" date="2017" name="PLoS Biol.">
        <title>The sea cucumber genome provides insights into morphological evolution and visceral regeneration.</title>
        <authorList>
            <person name="Zhang X."/>
            <person name="Sun L."/>
            <person name="Yuan J."/>
            <person name="Sun Y."/>
            <person name="Gao Y."/>
            <person name="Zhang L."/>
            <person name="Li S."/>
            <person name="Dai H."/>
            <person name="Hamel J.F."/>
            <person name="Liu C."/>
            <person name="Yu Y."/>
            <person name="Liu S."/>
            <person name="Lin W."/>
            <person name="Guo K."/>
            <person name="Jin S."/>
            <person name="Xu P."/>
            <person name="Storey K.B."/>
            <person name="Huan P."/>
            <person name="Zhang T."/>
            <person name="Zhou Y."/>
            <person name="Zhang J."/>
            <person name="Lin C."/>
            <person name="Li X."/>
            <person name="Xing L."/>
            <person name="Huo D."/>
            <person name="Sun M."/>
            <person name="Wang L."/>
            <person name="Mercier A."/>
            <person name="Li F."/>
            <person name="Yang H."/>
            <person name="Xiang J."/>
        </authorList>
    </citation>
    <scope>NUCLEOTIDE SEQUENCE [LARGE SCALE GENOMIC DNA]</scope>
    <source>
        <strain evidence="3">Shaxun</strain>
        <tissue evidence="3">Muscle</tissue>
    </source>
</reference>
<evidence type="ECO:0000313" key="4">
    <source>
        <dbReference type="Proteomes" id="UP000230750"/>
    </source>
</evidence>
<comment type="caution">
    <text evidence="3">The sequence shown here is derived from an EMBL/GenBank/DDBJ whole genome shotgun (WGS) entry which is preliminary data.</text>
</comment>
<keyword evidence="1" id="KW-0732">Signal</keyword>
<dbReference type="SMART" id="SM00060">
    <property type="entry name" value="FN3"/>
    <property type="match status" value="2"/>
</dbReference>
<keyword evidence="4" id="KW-1185">Reference proteome</keyword>
<dbReference type="PROSITE" id="PS50853">
    <property type="entry name" value="FN3"/>
    <property type="match status" value="2"/>
</dbReference>
<dbReference type="Proteomes" id="UP000230750">
    <property type="component" value="Unassembled WGS sequence"/>
</dbReference>
<evidence type="ECO:0000256" key="1">
    <source>
        <dbReference type="SAM" id="SignalP"/>
    </source>
</evidence>
<dbReference type="InterPro" id="IPR036116">
    <property type="entry name" value="FN3_sf"/>
</dbReference>
<dbReference type="AlphaFoldDB" id="A0A2G8JVA6"/>
<gene>
    <name evidence="3" type="ORF">BSL78_23483</name>
</gene>